<dbReference type="PANTHER" id="PTHR11739">
    <property type="entry name" value="CITRATE SYNTHASE"/>
    <property type="match status" value="1"/>
</dbReference>
<dbReference type="InterPro" id="IPR002020">
    <property type="entry name" value="Citrate_synthase"/>
</dbReference>
<protein>
    <submittedName>
        <fullName evidence="3">Citryl-CoA lyase</fullName>
        <ecNumber evidence="3">4.1.3.34</ecNumber>
    </submittedName>
</protein>
<name>A0ABY8CFD7_9ARCH</name>
<dbReference type="EMBL" id="CP104395">
    <property type="protein sequence ID" value="WEL19937.1"/>
    <property type="molecule type" value="Genomic_DNA"/>
</dbReference>
<dbReference type="InterPro" id="IPR016142">
    <property type="entry name" value="Citrate_synth-like_lrg_a-sub"/>
</dbReference>
<gene>
    <name evidence="3" type="primary">ccl</name>
    <name evidence="3" type="ORF">SVXNc_0936</name>
</gene>
<evidence type="ECO:0000256" key="2">
    <source>
        <dbReference type="ARBA" id="ARBA00022679"/>
    </source>
</evidence>
<proteinExistence type="inferred from homology"/>
<comment type="similarity">
    <text evidence="1">Belongs to the citrate synthase family.</text>
</comment>
<keyword evidence="4" id="KW-1185">Reference proteome</keyword>
<dbReference type="NCBIfam" id="NF004869">
    <property type="entry name" value="PRK06224.1-6"/>
    <property type="match status" value="1"/>
</dbReference>
<dbReference type="InterPro" id="IPR036969">
    <property type="entry name" value="Citrate_synthase_sf"/>
</dbReference>
<evidence type="ECO:0000256" key="1">
    <source>
        <dbReference type="ARBA" id="ARBA00010566"/>
    </source>
</evidence>
<dbReference type="GeneID" id="90590374"/>
<reference evidence="3 4" key="1">
    <citation type="submission" date="2022-09" db="EMBL/GenBank/DDBJ databases">
        <title>Xylan utilization by haloarchaea-nanohaloarchaea associations.</title>
        <authorList>
            <person name="Yakimov M."/>
        </authorList>
    </citation>
    <scope>NUCLEOTIDE SEQUENCE [LARGE SCALE GENOMIC DNA]</scope>
    <source>
        <strain evidence="3 4">SVXNc</strain>
    </source>
</reference>
<dbReference type="EC" id="4.1.3.34" evidence="3"/>
<dbReference type="SUPFAM" id="SSF48256">
    <property type="entry name" value="Citrate synthase"/>
    <property type="match status" value="1"/>
</dbReference>
<evidence type="ECO:0000313" key="4">
    <source>
        <dbReference type="Proteomes" id="UP001218034"/>
    </source>
</evidence>
<organism evidence="3 4">
    <name type="scientific">Candidatus Nanohalococcus occultus</name>
    <dbReference type="NCBI Taxonomy" id="2978047"/>
    <lineage>
        <taxon>Archaea</taxon>
        <taxon>Candidatus Nanohalarchaeota</taxon>
        <taxon>Candidatus Nanohalarchaeota incertae sedis</taxon>
        <taxon>Candidatus Nanohalococcus</taxon>
    </lineage>
</organism>
<dbReference type="Gene3D" id="1.10.580.10">
    <property type="entry name" value="Citrate Synthase, domain 1"/>
    <property type="match status" value="1"/>
</dbReference>
<keyword evidence="3" id="KW-0456">Lyase</keyword>
<dbReference type="Proteomes" id="UP001218034">
    <property type="component" value="Chromosome"/>
</dbReference>
<evidence type="ECO:0000313" key="3">
    <source>
        <dbReference type="EMBL" id="WEL19937.1"/>
    </source>
</evidence>
<keyword evidence="2" id="KW-0808">Transferase</keyword>
<accession>A0ABY8CFD7</accession>
<dbReference type="CDD" id="cd06100">
    <property type="entry name" value="CCL_ACL-C"/>
    <property type="match status" value="1"/>
</dbReference>
<dbReference type="Pfam" id="PF00285">
    <property type="entry name" value="Citrate_synt"/>
    <property type="match status" value="1"/>
</dbReference>
<dbReference type="RefSeq" id="WP_347721766.1">
    <property type="nucleotide sequence ID" value="NZ_CP104395.1"/>
</dbReference>
<dbReference type="InterPro" id="IPR016143">
    <property type="entry name" value="Citrate_synth-like_sm_a-sub"/>
</dbReference>
<dbReference type="PANTHER" id="PTHR11739:SF4">
    <property type="entry name" value="CITRATE SYNTHASE, PEROXISOMAL"/>
    <property type="match status" value="1"/>
</dbReference>
<sequence>MTDWKTNISKSGEDPEVRGEKLEEVMEMEFSDAIWLVLKGEKPSENESEMFKTILSSSIDHGVGNPSTVSARTVQSGGNGMNTSVAAGILALGDKHGGAIEDCMKMIQSEKSAEEIVEEKLEKGETIPGIGHKIYKDEDPRASKMLEKAEELGIRGEFTEKICEIRDEFSERKVELVLNVDGAIAGIMSDLGWDHRLGKGIFIIARTPGLVAHVHEEMDEEDFRREDGEYLG</sequence>
<dbReference type="GO" id="GO:0008816">
    <property type="term" value="F:citryl-CoA lyase activity"/>
    <property type="evidence" value="ECO:0007669"/>
    <property type="project" value="UniProtKB-EC"/>
</dbReference>
<dbReference type="Gene3D" id="1.10.230.10">
    <property type="entry name" value="Cytochrome P450-Terp, domain 2"/>
    <property type="match status" value="1"/>
</dbReference>